<dbReference type="InterPro" id="IPR001925">
    <property type="entry name" value="Porin_Euk"/>
</dbReference>
<dbReference type="Pfam" id="PF01459">
    <property type="entry name" value="Porin_3"/>
    <property type="match status" value="1"/>
</dbReference>
<sequence>MQVYTTITVDEPAPGLKTIVSFVIPNQKSGKVELQYLHEYAGINTSIGLTGNFTK</sequence>
<reference evidence="2 3" key="1">
    <citation type="journal article" date="2014" name="Nat. Genet.">
        <title>Genome sequence of the hot pepper provides insights into the evolution of pungency in Capsicum species.</title>
        <authorList>
            <person name="Kim S."/>
            <person name="Park M."/>
            <person name="Yeom S.I."/>
            <person name="Kim Y.M."/>
            <person name="Lee J.M."/>
            <person name="Lee H.A."/>
            <person name="Seo E."/>
            <person name="Choi J."/>
            <person name="Cheong K."/>
            <person name="Kim K.T."/>
            <person name="Jung K."/>
            <person name="Lee G.W."/>
            <person name="Oh S.K."/>
            <person name="Bae C."/>
            <person name="Kim S.B."/>
            <person name="Lee H.Y."/>
            <person name="Kim S.Y."/>
            <person name="Kim M.S."/>
            <person name="Kang B.C."/>
            <person name="Jo Y.D."/>
            <person name="Yang H.B."/>
            <person name="Jeong H.J."/>
            <person name="Kang W.H."/>
            <person name="Kwon J.K."/>
            <person name="Shin C."/>
            <person name="Lim J.Y."/>
            <person name="Park J.H."/>
            <person name="Huh J.H."/>
            <person name="Kim J.S."/>
            <person name="Kim B.D."/>
            <person name="Cohen O."/>
            <person name="Paran I."/>
            <person name="Suh M.C."/>
            <person name="Lee S.B."/>
            <person name="Kim Y.K."/>
            <person name="Shin Y."/>
            <person name="Noh S.J."/>
            <person name="Park J."/>
            <person name="Seo Y.S."/>
            <person name="Kwon S.Y."/>
            <person name="Kim H.A."/>
            <person name="Park J.M."/>
            <person name="Kim H.J."/>
            <person name="Choi S.B."/>
            <person name="Bosland P.W."/>
            <person name="Reeves G."/>
            <person name="Jo S.H."/>
            <person name="Lee B.W."/>
            <person name="Cho H.T."/>
            <person name="Choi H.S."/>
            <person name="Lee M.S."/>
            <person name="Yu Y."/>
            <person name="Do Choi Y."/>
            <person name="Park B.S."/>
            <person name="van Deynze A."/>
            <person name="Ashrafi H."/>
            <person name="Hill T."/>
            <person name="Kim W.T."/>
            <person name="Pai H.S."/>
            <person name="Ahn H.K."/>
            <person name="Yeam I."/>
            <person name="Giovannoni J.J."/>
            <person name="Rose J.K."/>
            <person name="Sorensen I."/>
            <person name="Lee S.J."/>
            <person name="Kim R.W."/>
            <person name="Choi I.Y."/>
            <person name="Choi B.S."/>
            <person name="Lim J.S."/>
            <person name="Lee Y.H."/>
            <person name="Choi D."/>
        </authorList>
    </citation>
    <scope>NUCLEOTIDE SEQUENCE [LARGE SCALE GENOMIC DNA]</scope>
    <source>
        <strain evidence="3">cv. CM334</strain>
    </source>
</reference>
<dbReference type="Proteomes" id="UP000222542">
    <property type="component" value="Unassembled WGS sequence"/>
</dbReference>
<dbReference type="InterPro" id="IPR023614">
    <property type="entry name" value="Porin_dom_sf"/>
</dbReference>
<dbReference type="InterPro" id="IPR027246">
    <property type="entry name" value="Porin_Euk/Tom40"/>
</dbReference>
<evidence type="ECO:0000256" key="1">
    <source>
        <dbReference type="ARBA" id="ARBA00009624"/>
    </source>
</evidence>
<comment type="caution">
    <text evidence="2">The sequence shown here is derived from an EMBL/GenBank/DDBJ whole genome shotgun (WGS) entry which is preliminary data.</text>
</comment>
<dbReference type="STRING" id="4072.A0A2G2Y4D1"/>
<reference evidence="2 3" key="2">
    <citation type="journal article" date="2017" name="Genome Biol.">
        <title>New reference genome sequences of hot pepper reveal the massive evolution of plant disease-resistance genes by retroduplication.</title>
        <authorList>
            <person name="Kim S."/>
            <person name="Park J."/>
            <person name="Yeom S.I."/>
            <person name="Kim Y.M."/>
            <person name="Seo E."/>
            <person name="Kim K.T."/>
            <person name="Kim M.S."/>
            <person name="Lee J.M."/>
            <person name="Cheong K."/>
            <person name="Shin H.S."/>
            <person name="Kim S.B."/>
            <person name="Han K."/>
            <person name="Lee J."/>
            <person name="Park M."/>
            <person name="Lee H.A."/>
            <person name="Lee H.Y."/>
            <person name="Lee Y."/>
            <person name="Oh S."/>
            <person name="Lee J.H."/>
            <person name="Choi E."/>
            <person name="Choi E."/>
            <person name="Lee S.E."/>
            <person name="Jeon J."/>
            <person name="Kim H."/>
            <person name="Choi G."/>
            <person name="Song H."/>
            <person name="Lee J."/>
            <person name="Lee S.C."/>
            <person name="Kwon J.K."/>
            <person name="Lee H.Y."/>
            <person name="Koo N."/>
            <person name="Hong Y."/>
            <person name="Kim R.W."/>
            <person name="Kang W.H."/>
            <person name="Huh J.H."/>
            <person name="Kang B.C."/>
            <person name="Yang T.J."/>
            <person name="Lee Y.H."/>
            <person name="Bennetzen J.L."/>
            <person name="Choi D."/>
        </authorList>
    </citation>
    <scope>NUCLEOTIDE SEQUENCE [LARGE SCALE GENOMIC DNA]</scope>
    <source>
        <strain evidence="3">cv. CM334</strain>
    </source>
</reference>
<proteinExistence type="inferred from homology"/>
<evidence type="ECO:0000313" key="2">
    <source>
        <dbReference type="EMBL" id="PHT64584.1"/>
    </source>
</evidence>
<dbReference type="Gene3D" id="2.40.160.10">
    <property type="entry name" value="Porin"/>
    <property type="match status" value="1"/>
</dbReference>
<accession>A0A2G2Y4D1</accession>
<dbReference type="GO" id="GO:0005741">
    <property type="term" value="C:mitochondrial outer membrane"/>
    <property type="evidence" value="ECO:0007669"/>
    <property type="project" value="InterPro"/>
</dbReference>
<dbReference type="PANTHER" id="PTHR11743">
    <property type="entry name" value="VOLTAGE-DEPENDENT ANION-SELECTIVE CHANNEL"/>
    <property type="match status" value="1"/>
</dbReference>
<name>A0A2G2Y4D1_CAPAN</name>
<dbReference type="AlphaFoldDB" id="A0A2G2Y4D1"/>
<dbReference type="EMBL" id="AYRZ02000012">
    <property type="protein sequence ID" value="PHT64584.1"/>
    <property type="molecule type" value="Genomic_DNA"/>
</dbReference>
<keyword evidence="3" id="KW-1185">Reference proteome</keyword>
<dbReference type="Gramene" id="PHT64584">
    <property type="protein sequence ID" value="PHT64584"/>
    <property type="gene ID" value="T459_29009"/>
</dbReference>
<evidence type="ECO:0000313" key="3">
    <source>
        <dbReference type="Proteomes" id="UP000222542"/>
    </source>
</evidence>
<protein>
    <submittedName>
        <fullName evidence="2">Uncharacterized protein</fullName>
    </submittedName>
</protein>
<dbReference type="PANTHER" id="PTHR11743:SF70">
    <property type="entry name" value="GH26960P-RELATED"/>
    <property type="match status" value="1"/>
</dbReference>
<dbReference type="GO" id="GO:0008308">
    <property type="term" value="F:voltage-gated monoatomic anion channel activity"/>
    <property type="evidence" value="ECO:0007669"/>
    <property type="project" value="InterPro"/>
</dbReference>
<gene>
    <name evidence="2" type="ORF">T459_29009</name>
</gene>
<organism evidence="2 3">
    <name type="scientific">Capsicum annuum</name>
    <name type="common">Capsicum pepper</name>
    <dbReference type="NCBI Taxonomy" id="4072"/>
    <lineage>
        <taxon>Eukaryota</taxon>
        <taxon>Viridiplantae</taxon>
        <taxon>Streptophyta</taxon>
        <taxon>Embryophyta</taxon>
        <taxon>Tracheophyta</taxon>
        <taxon>Spermatophyta</taxon>
        <taxon>Magnoliopsida</taxon>
        <taxon>eudicotyledons</taxon>
        <taxon>Gunneridae</taxon>
        <taxon>Pentapetalae</taxon>
        <taxon>asterids</taxon>
        <taxon>lamiids</taxon>
        <taxon>Solanales</taxon>
        <taxon>Solanaceae</taxon>
        <taxon>Solanoideae</taxon>
        <taxon>Capsiceae</taxon>
        <taxon>Capsicum</taxon>
    </lineage>
</organism>
<comment type="similarity">
    <text evidence="1">Belongs to the eukaryotic mitochondrial porin (TC 1.B.8.1) family.</text>
</comment>